<dbReference type="GO" id="GO:0003724">
    <property type="term" value="F:RNA helicase activity"/>
    <property type="evidence" value="ECO:0007669"/>
    <property type="project" value="UniProtKB-EC"/>
</dbReference>
<keyword evidence="2" id="KW-1185">Reference proteome</keyword>
<reference evidence="1" key="1">
    <citation type="submission" date="2015-05" db="EMBL/GenBank/DDBJ databases">
        <title>Permanent draft genome of Rhodopirellula islandicus K833.</title>
        <authorList>
            <person name="Kizina J."/>
            <person name="Richter M."/>
            <person name="Glockner F.O."/>
            <person name="Harder J."/>
        </authorList>
    </citation>
    <scope>NUCLEOTIDE SEQUENCE [LARGE SCALE GENOMIC DNA]</scope>
    <source>
        <strain evidence="1">K833</strain>
    </source>
</reference>
<proteinExistence type="predicted"/>
<dbReference type="STRING" id="595434.RISK_004525"/>
<sequence>MNEKRRRGCVGMQGFESRERLIEPTSNQVQGSERVFWFGIPSLPILPRP</sequence>
<dbReference type="PATRIC" id="fig|595434.4.peg.4298"/>
<dbReference type="Proteomes" id="UP000036367">
    <property type="component" value="Unassembled WGS sequence"/>
</dbReference>
<evidence type="ECO:0000313" key="1">
    <source>
        <dbReference type="EMBL" id="KLU03213.1"/>
    </source>
</evidence>
<evidence type="ECO:0000313" key="2">
    <source>
        <dbReference type="Proteomes" id="UP000036367"/>
    </source>
</evidence>
<dbReference type="GO" id="GO:0016787">
    <property type="term" value="F:hydrolase activity"/>
    <property type="evidence" value="ECO:0007669"/>
    <property type="project" value="UniProtKB-KW"/>
</dbReference>
<keyword evidence="1" id="KW-0547">Nucleotide-binding</keyword>
<keyword evidence="1" id="KW-0347">Helicase</keyword>
<name>A0A0J1B9J1_RHOIS</name>
<keyword evidence="1" id="KW-0067">ATP-binding</keyword>
<dbReference type="AlphaFoldDB" id="A0A0J1B9J1"/>
<organism evidence="1 2">
    <name type="scientific">Rhodopirellula islandica</name>
    <dbReference type="NCBI Taxonomy" id="595434"/>
    <lineage>
        <taxon>Bacteria</taxon>
        <taxon>Pseudomonadati</taxon>
        <taxon>Planctomycetota</taxon>
        <taxon>Planctomycetia</taxon>
        <taxon>Pirellulales</taxon>
        <taxon>Pirellulaceae</taxon>
        <taxon>Rhodopirellula</taxon>
    </lineage>
</organism>
<dbReference type="EMBL" id="LECT01000038">
    <property type="protein sequence ID" value="KLU03213.1"/>
    <property type="molecule type" value="Genomic_DNA"/>
</dbReference>
<accession>A0A0J1B9J1</accession>
<gene>
    <name evidence="1" type="ORF">RISK_004525</name>
</gene>
<comment type="caution">
    <text evidence="1">The sequence shown here is derived from an EMBL/GenBank/DDBJ whole genome shotgun (WGS) entry which is preliminary data.</text>
</comment>
<dbReference type="EC" id="3.6.4.13" evidence="1"/>
<protein>
    <submittedName>
        <fullName evidence="1">DEAD-box ATP-dependent RNA helicase CshA</fullName>
        <ecNumber evidence="1">3.6.4.13</ecNumber>
    </submittedName>
</protein>
<keyword evidence="1" id="KW-0378">Hydrolase</keyword>